<dbReference type="Proteomes" id="UP000294933">
    <property type="component" value="Unassembled WGS sequence"/>
</dbReference>
<protein>
    <submittedName>
        <fullName evidence="2">Uncharacterized protein</fullName>
    </submittedName>
</protein>
<sequence length="183" mass="20564">MCAIVFISFFTFAEELRSKYCDLFGAVAKHFGWSLPDKDAPKSGNDTLPPMFPSHKTNDLTFPSPITTHIMDEMAEREQMSASSRFFDSSSTIVVSDSQMDLRDTQFPNTTNAPSTRPQSTDMGGSPVTSCKGEHVMSSHWLVRCNNLYLLFMARITFGNAEILELSFWVHHHDLLLGKTCDL</sequence>
<organism evidence="2 3">
    <name type="scientific">Rickenella mellea</name>
    <dbReference type="NCBI Taxonomy" id="50990"/>
    <lineage>
        <taxon>Eukaryota</taxon>
        <taxon>Fungi</taxon>
        <taxon>Dikarya</taxon>
        <taxon>Basidiomycota</taxon>
        <taxon>Agaricomycotina</taxon>
        <taxon>Agaricomycetes</taxon>
        <taxon>Hymenochaetales</taxon>
        <taxon>Rickenellaceae</taxon>
        <taxon>Rickenella</taxon>
    </lineage>
</organism>
<proteinExistence type="predicted"/>
<dbReference type="EMBL" id="ML170195">
    <property type="protein sequence ID" value="TDL19561.1"/>
    <property type="molecule type" value="Genomic_DNA"/>
</dbReference>
<feature type="region of interest" description="Disordered" evidence="1">
    <location>
        <begin position="106"/>
        <end position="129"/>
    </location>
</feature>
<dbReference type="AlphaFoldDB" id="A0A4Y7PWW6"/>
<evidence type="ECO:0000313" key="2">
    <source>
        <dbReference type="EMBL" id="TDL19561.1"/>
    </source>
</evidence>
<gene>
    <name evidence="2" type="ORF">BD410DRAFT_805621</name>
</gene>
<name>A0A4Y7PWW6_9AGAM</name>
<evidence type="ECO:0000256" key="1">
    <source>
        <dbReference type="SAM" id="MobiDB-lite"/>
    </source>
</evidence>
<accession>A0A4Y7PWW6</accession>
<keyword evidence="3" id="KW-1185">Reference proteome</keyword>
<dbReference type="VEuPathDB" id="FungiDB:BD410DRAFT_805621"/>
<evidence type="ECO:0000313" key="3">
    <source>
        <dbReference type="Proteomes" id="UP000294933"/>
    </source>
</evidence>
<reference evidence="2 3" key="1">
    <citation type="submission" date="2018-06" db="EMBL/GenBank/DDBJ databases">
        <title>A transcriptomic atlas of mushroom development highlights an independent origin of complex multicellularity.</title>
        <authorList>
            <consortium name="DOE Joint Genome Institute"/>
            <person name="Krizsan K."/>
            <person name="Almasi E."/>
            <person name="Merenyi Z."/>
            <person name="Sahu N."/>
            <person name="Viragh M."/>
            <person name="Koszo T."/>
            <person name="Mondo S."/>
            <person name="Kiss B."/>
            <person name="Balint B."/>
            <person name="Kues U."/>
            <person name="Barry K."/>
            <person name="Hegedus J.C."/>
            <person name="Henrissat B."/>
            <person name="Johnson J."/>
            <person name="Lipzen A."/>
            <person name="Ohm R."/>
            <person name="Nagy I."/>
            <person name="Pangilinan J."/>
            <person name="Yan J."/>
            <person name="Xiong Y."/>
            <person name="Grigoriev I.V."/>
            <person name="Hibbett D.S."/>
            <person name="Nagy L.G."/>
        </authorList>
    </citation>
    <scope>NUCLEOTIDE SEQUENCE [LARGE SCALE GENOMIC DNA]</scope>
    <source>
        <strain evidence="2 3">SZMC22713</strain>
    </source>
</reference>